<name>A0A251RRQ6_HELAN</name>
<gene>
    <name evidence="1" type="ORF">HannXRQ_Chr17g0556301</name>
</gene>
<evidence type="ECO:0000313" key="1">
    <source>
        <dbReference type="EMBL" id="OTF86940.1"/>
    </source>
</evidence>
<reference evidence="2" key="1">
    <citation type="journal article" date="2017" name="Nature">
        <title>The sunflower genome provides insights into oil metabolism, flowering and Asterid evolution.</title>
        <authorList>
            <person name="Badouin H."/>
            <person name="Gouzy J."/>
            <person name="Grassa C.J."/>
            <person name="Murat F."/>
            <person name="Staton S.E."/>
            <person name="Cottret L."/>
            <person name="Lelandais-Briere C."/>
            <person name="Owens G.L."/>
            <person name="Carrere S."/>
            <person name="Mayjonade B."/>
            <person name="Legrand L."/>
            <person name="Gill N."/>
            <person name="Kane N.C."/>
            <person name="Bowers J.E."/>
            <person name="Hubner S."/>
            <person name="Bellec A."/>
            <person name="Berard A."/>
            <person name="Berges H."/>
            <person name="Blanchet N."/>
            <person name="Boniface M.C."/>
            <person name="Brunel D."/>
            <person name="Catrice O."/>
            <person name="Chaidir N."/>
            <person name="Claudel C."/>
            <person name="Donnadieu C."/>
            <person name="Faraut T."/>
            <person name="Fievet G."/>
            <person name="Helmstetter N."/>
            <person name="King M."/>
            <person name="Knapp S.J."/>
            <person name="Lai Z."/>
            <person name="Le Paslier M.C."/>
            <person name="Lippi Y."/>
            <person name="Lorenzon L."/>
            <person name="Mandel J.R."/>
            <person name="Marage G."/>
            <person name="Marchand G."/>
            <person name="Marquand E."/>
            <person name="Bret-Mestries E."/>
            <person name="Morien E."/>
            <person name="Nambeesan S."/>
            <person name="Nguyen T."/>
            <person name="Pegot-Espagnet P."/>
            <person name="Pouilly N."/>
            <person name="Raftis F."/>
            <person name="Sallet E."/>
            <person name="Schiex T."/>
            <person name="Thomas J."/>
            <person name="Vandecasteele C."/>
            <person name="Vares D."/>
            <person name="Vear F."/>
            <person name="Vautrin S."/>
            <person name="Crespi M."/>
            <person name="Mangin B."/>
            <person name="Burke J.M."/>
            <person name="Salse J."/>
            <person name="Munos S."/>
            <person name="Vincourt P."/>
            <person name="Rieseberg L.H."/>
            <person name="Langlade N.B."/>
        </authorList>
    </citation>
    <scope>NUCLEOTIDE SEQUENCE [LARGE SCALE GENOMIC DNA]</scope>
    <source>
        <strain evidence="2">cv. SF193</strain>
    </source>
</reference>
<accession>A0A251RRQ6</accession>
<dbReference type="OrthoDB" id="1610796at2759"/>
<sequence length="192" mass="20891">MARSKAISYGRLIVKNLHTLNISTRSQNTKILKDTARCRMILSTTTAFHARRTFCDLSGKQELPTSPPPSSPWSSIWSKLTAGGVAVTAAIYFIEFKEDVDMVIETAEEIIDVVEVVAEAVDMVAEKIADDLADGSKLKTTVEAIEQVAENVAGKAQKAVDFIDEVQEAEKKLSPIIEPVKQLTQVAPSDAS</sequence>
<dbReference type="EMBL" id="CM007906">
    <property type="protein sequence ID" value="OTF86940.1"/>
    <property type="molecule type" value="Genomic_DNA"/>
</dbReference>
<dbReference type="InParanoid" id="A0A251RRQ6"/>
<dbReference type="Proteomes" id="UP000215914">
    <property type="component" value="Chromosome 17"/>
</dbReference>
<proteinExistence type="predicted"/>
<dbReference type="PANTHER" id="PTHR33735">
    <property type="entry name" value="EXPRESSED PROTEIN"/>
    <property type="match status" value="1"/>
</dbReference>
<evidence type="ECO:0000313" key="2">
    <source>
        <dbReference type="Proteomes" id="UP000215914"/>
    </source>
</evidence>
<dbReference type="AlphaFoldDB" id="A0A251RRQ6"/>
<dbReference type="PANTHER" id="PTHR33735:SF25">
    <property type="entry name" value="PTERIN-BINDING DOMAIN-CONTAINING PROTEIN"/>
    <property type="match status" value="1"/>
</dbReference>
<protein>
    <submittedName>
        <fullName evidence="1">Uncharacterized protein</fullName>
    </submittedName>
</protein>
<dbReference type="OMA" id="TARCRMI"/>
<organism evidence="1 2">
    <name type="scientific">Helianthus annuus</name>
    <name type="common">Common sunflower</name>
    <dbReference type="NCBI Taxonomy" id="4232"/>
    <lineage>
        <taxon>Eukaryota</taxon>
        <taxon>Viridiplantae</taxon>
        <taxon>Streptophyta</taxon>
        <taxon>Embryophyta</taxon>
        <taxon>Tracheophyta</taxon>
        <taxon>Spermatophyta</taxon>
        <taxon>Magnoliopsida</taxon>
        <taxon>eudicotyledons</taxon>
        <taxon>Gunneridae</taxon>
        <taxon>Pentapetalae</taxon>
        <taxon>asterids</taxon>
        <taxon>campanulids</taxon>
        <taxon>Asterales</taxon>
        <taxon>Asteraceae</taxon>
        <taxon>Asteroideae</taxon>
        <taxon>Heliantheae alliance</taxon>
        <taxon>Heliantheae</taxon>
        <taxon>Helianthus</taxon>
    </lineage>
</organism>
<keyword evidence="2" id="KW-1185">Reference proteome</keyword>